<dbReference type="InterPro" id="IPR010379">
    <property type="entry name" value="EzrA"/>
</dbReference>
<dbReference type="OrthoDB" id="1654473at2"/>
<keyword evidence="4 8" id="KW-0175">Coiled coil</keyword>
<evidence type="ECO:0000256" key="2">
    <source>
        <dbReference type="ARBA" id="ARBA00022692"/>
    </source>
</evidence>
<organism evidence="9 10">
    <name type="scientific">Lentibacillus halodurans</name>
    <dbReference type="NCBI Taxonomy" id="237679"/>
    <lineage>
        <taxon>Bacteria</taxon>
        <taxon>Bacillati</taxon>
        <taxon>Bacillota</taxon>
        <taxon>Bacilli</taxon>
        <taxon>Bacillales</taxon>
        <taxon>Bacillaceae</taxon>
        <taxon>Lentibacillus</taxon>
    </lineage>
</organism>
<evidence type="ECO:0000313" key="10">
    <source>
        <dbReference type="Proteomes" id="UP000198642"/>
    </source>
</evidence>
<dbReference type="HAMAP" id="MF_00728">
    <property type="entry name" value="EzrA"/>
    <property type="match status" value="1"/>
</dbReference>
<keyword evidence="3 8" id="KW-1133">Transmembrane helix</keyword>
<accession>A0A1I0ZHN6</accession>
<evidence type="ECO:0000313" key="9">
    <source>
        <dbReference type="EMBL" id="SFB25174.1"/>
    </source>
</evidence>
<proteinExistence type="inferred from homology"/>
<keyword evidence="7 8" id="KW-0131">Cell cycle</keyword>
<keyword evidence="6 8" id="KW-0717">Septation</keyword>
<reference evidence="9 10" key="1">
    <citation type="submission" date="2016-10" db="EMBL/GenBank/DDBJ databases">
        <authorList>
            <person name="de Groot N.N."/>
        </authorList>
    </citation>
    <scope>NUCLEOTIDE SEQUENCE [LARGE SCALE GENOMIC DNA]</scope>
    <source>
        <strain evidence="9 10">CGMCC 1.3702</strain>
    </source>
</reference>
<dbReference type="EMBL" id="FOJW01000011">
    <property type="protein sequence ID" value="SFB25174.1"/>
    <property type="molecule type" value="Genomic_DNA"/>
</dbReference>
<keyword evidence="8" id="KW-1003">Cell membrane</keyword>
<comment type="similarity">
    <text evidence="8">Belongs to the EzrA family.</text>
</comment>
<evidence type="ECO:0000256" key="3">
    <source>
        <dbReference type="ARBA" id="ARBA00022989"/>
    </source>
</evidence>
<feature type="coiled-coil region" evidence="8">
    <location>
        <begin position="317"/>
        <end position="432"/>
    </location>
</feature>
<evidence type="ECO:0000256" key="5">
    <source>
        <dbReference type="ARBA" id="ARBA00023136"/>
    </source>
</evidence>
<dbReference type="NCBIfam" id="NF003413">
    <property type="entry name" value="PRK04778.1-7"/>
    <property type="match status" value="1"/>
</dbReference>
<dbReference type="RefSeq" id="WP_090239367.1">
    <property type="nucleotide sequence ID" value="NZ_FOJW01000011.1"/>
</dbReference>
<dbReference type="GO" id="GO:0000917">
    <property type="term" value="P:division septum assembly"/>
    <property type="evidence" value="ECO:0007669"/>
    <property type="project" value="UniProtKB-KW"/>
</dbReference>
<feature type="coiled-coil region" evidence="8">
    <location>
        <begin position="105"/>
        <end position="167"/>
    </location>
</feature>
<keyword evidence="5 8" id="KW-0472">Membrane</keyword>
<name>A0A1I0ZHN6_9BACI</name>
<dbReference type="Pfam" id="PF06160">
    <property type="entry name" value="EzrA"/>
    <property type="match status" value="1"/>
</dbReference>
<dbReference type="GO" id="GO:0005886">
    <property type="term" value="C:plasma membrane"/>
    <property type="evidence" value="ECO:0007669"/>
    <property type="project" value="UniProtKB-SubCell"/>
</dbReference>
<keyword evidence="2 8" id="KW-0812">Transmembrane</keyword>
<evidence type="ECO:0000256" key="6">
    <source>
        <dbReference type="ARBA" id="ARBA00023210"/>
    </source>
</evidence>
<protein>
    <recommendedName>
        <fullName evidence="8">Septation ring formation regulator EzrA</fullName>
    </recommendedName>
</protein>
<evidence type="ECO:0000256" key="4">
    <source>
        <dbReference type="ARBA" id="ARBA00023054"/>
    </source>
</evidence>
<evidence type="ECO:0000256" key="1">
    <source>
        <dbReference type="ARBA" id="ARBA00022618"/>
    </source>
</evidence>
<gene>
    <name evidence="8" type="primary">ezrA</name>
    <name evidence="9" type="ORF">SAMN04488072_111117</name>
</gene>
<dbReference type="STRING" id="237679.SAMN04488072_111117"/>
<dbReference type="AlphaFoldDB" id="A0A1I0ZHN6"/>
<sequence length="564" mass="66299">MAYIIGTILVIIALIITGLIMRKRVYDVVDRLEGWKMEIMNRNIASELSRIKNLNLSGETQEKFEAWKERWEHILTKELPDIEEYLFDAEEAADRYRFPGARKTLRKVEQTLQSIETNIEEMLEELDLLMESEESSRKEIERIEPDLKDLRKILSQQRNQFGKAELRFDVELDELEEELHQYYELVDSGDYSEARKLVEELKQKLSDLATEMDEFPSIYQKCQHDLPEQLDELFKGLKDMKEDGYRIEHLGFEKEVHHYQRRLVECMESLEKGDTSQASALIPEIEDRLVEMYQLLEKEAIAKNYVETKISPYQDALNTLVNKFDATKEDVEQLKQSYYFEDSDMEKYLSLDKSISQLRKQLEDITNSIEQDNTAAHSDLRSDLEYGFKELDVLEEKHEEFKKRIQNLRKDEMEAKEKLTDMKNQLYQLNRRLNKSNIPGIPTFIWNKMDEAASKNNRVIEALEKQPLDMAEVQNALLEAKTAVDDVTEQTETMLDQAYLTEQVIQYANRYRSQYPTLSSKLSEAERLFRSYEYELALEHAAKAVEEVEPGALKHIESVQEAAN</sequence>
<dbReference type="GO" id="GO:0005940">
    <property type="term" value="C:septin ring"/>
    <property type="evidence" value="ECO:0007669"/>
    <property type="project" value="InterPro"/>
</dbReference>
<dbReference type="GO" id="GO:0000921">
    <property type="term" value="P:septin ring assembly"/>
    <property type="evidence" value="ECO:0007669"/>
    <property type="project" value="InterPro"/>
</dbReference>
<evidence type="ECO:0000256" key="8">
    <source>
        <dbReference type="HAMAP-Rule" id="MF_00728"/>
    </source>
</evidence>
<comment type="function">
    <text evidence="8">Negative regulator of FtsZ ring formation; modulates the frequency and position of FtsZ ring formation. Inhibits FtsZ ring formation at polar sites. Interacts either with FtsZ or with one of its binding partners to promote depolymerization.</text>
</comment>
<evidence type="ECO:0000256" key="7">
    <source>
        <dbReference type="ARBA" id="ARBA00023306"/>
    </source>
</evidence>
<keyword evidence="10" id="KW-1185">Reference proteome</keyword>
<dbReference type="Proteomes" id="UP000198642">
    <property type="component" value="Unassembled WGS sequence"/>
</dbReference>
<feature type="topological domain" description="Cytoplasmic" evidence="8">
    <location>
        <begin position="22"/>
        <end position="564"/>
    </location>
</feature>
<feature type="topological domain" description="Extracellular" evidence="8">
    <location>
        <begin position="1"/>
        <end position="2"/>
    </location>
</feature>
<comment type="subcellular location">
    <subcellularLocation>
        <location evidence="8">Cell membrane</location>
        <topology evidence="8">Single-pass membrane protein</topology>
    </subcellularLocation>
    <text evidence="8">Colocalized with FtsZ to the nascent septal site.</text>
</comment>
<keyword evidence="1 8" id="KW-0132">Cell division</keyword>